<accession>A0A5M6DF19</accession>
<evidence type="ECO:0000259" key="3">
    <source>
        <dbReference type="Pfam" id="PF13458"/>
    </source>
</evidence>
<dbReference type="Gene3D" id="1.25.40.10">
    <property type="entry name" value="Tetratricopeptide repeat domain"/>
    <property type="match status" value="1"/>
</dbReference>
<evidence type="ECO:0000313" key="5">
    <source>
        <dbReference type="Proteomes" id="UP000323426"/>
    </source>
</evidence>
<gene>
    <name evidence="4" type="ORF">F0145_13930</name>
</gene>
<dbReference type="Proteomes" id="UP000323426">
    <property type="component" value="Unassembled WGS sequence"/>
</dbReference>
<dbReference type="InterPro" id="IPR028082">
    <property type="entry name" value="Peripla_BP_I"/>
</dbReference>
<dbReference type="SUPFAM" id="SSF48452">
    <property type="entry name" value="TPR-like"/>
    <property type="match status" value="1"/>
</dbReference>
<reference evidence="4 5" key="1">
    <citation type="submission" date="2019-09" db="EMBL/GenBank/DDBJ databases">
        <title>Genome sequence and assembly of Adhaeribacter sp.</title>
        <authorList>
            <person name="Chhetri G."/>
        </authorList>
    </citation>
    <scope>NUCLEOTIDE SEQUENCE [LARGE SCALE GENOMIC DNA]</scope>
    <source>
        <strain evidence="4 5">DK36</strain>
    </source>
</reference>
<dbReference type="Gene3D" id="3.40.50.2300">
    <property type="match status" value="2"/>
</dbReference>
<evidence type="ECO:0000313" key="4">
    <source>
        <dbReference type="EMBL" id="KAA5544779.1"/>
    </source>
</evidence>
<comment type="similarity">
    <text evidence="1">Belongs to the leucine-binding protein family.</text>
</comment>
<organism evidence="4 5">
    <name type="scientific">Adhaeribacter rhizoryzae</name>
    <dbReference type="NCBI Taxonomy" id="2607907"/>
    <lineage>
        <taxon>Bacteria</taxon>
        <taxon>Pseudomonadati</taxon>
        <taxon>Bacteroidota</taxon>
        <taxon>Cytophagia</taxon>
        <taxon>Cytophagales</taxon>
        <taxon>Hymenobacteraceae</taxon>
        <taxon>Adhaeribacter</taxon>
    </lineage>
</organism>
<feature type="domain" description="Leucine-binding protein" evidence="3">
    <location>
        <begin position="293"/>
        <end position="547"/>
    </location>
</feature>
<dbReference type="Pfam" id="PF13458">
    <property type="entry name" value="Peripla_BP_6"/>
    <property type="match status" value="1"/>
</dbReference>
<proteinExistence type="inferred from homology"/>
<dbReference type="RefSeq" id="WP_150089028.1">
    <property type="nucleotide sequence ID" value="NZ_VWSF01000010.1"/>
</dbReference>
<dbReference type="AlphaFoldDB" id="A0A5M6DF19"/>
<evidence type="ECO:0000256" key="2">
    <source>
        <dbReference type="ARBA" id="ARBA00022729"/>
    </source>
</evidence>
<protein>
    <submittedName>
        <fullName evidence="4">ABC transporter substrate-binding protein</fullName>
    </submittedName>
</protein>
<sequence>MGIKMYQCSFLKARPVIYWLAFLFLPVTVIAQSAGELDTRLQNGRLLLDQQKYEMAMAEFVPVVNAQKNYRNLPQALYLYSVAALNAKRIREAGGRIDQLLQQFPAWENLDEARYVGAAIAFEQKDNAKAMALLEAIKAKEFDDEKAQIKSLYLPRITEKDVFTQLYRQYPDDRELAVVYADKLAGGWYTEADKETLENIVSKFKLDKKKYSGKALASGRKTQYNVAVLLPFGLNEPNSSQALRKNQFVSDLYAGMQMAKDSLARNNIILNLYAYDAPADTNRVKKVLNLPEMANMDLIIGPVYKSANKIISRFAQQHQIIAVNPLSDDISLIRNNPYLYLFQPSIATQARKSANFAYDNFGPKGAVIVYSNTTDGMEFARVYRSEFEKRGGKVLLSKAVSPSSTASGLYTGVDFANVGHLMIASNSMPVAVNTISTLERLNNKIPVITFSSWLEVSQINLNQLDNQEIYFLSPKFVDTSLPTVREFKKDYSARYHIPPSVYAYTGFDLLYYFGNILARHGAHFNSTLATEGPISGAFFQGIGFTAERDNQYIPLLKLDNLQLNVVNPVFK</sequence>
<dbReference type="InterPro" id="IPR028081">
    <property type="entry name" value="Leu-bd"/>
</dbReference>
<keyword evidence="5" id="KW-1185">Reference proteome</keyword>
<dbReference type="InterPro" id="IPR011990">
    <property type="entry name" value="TPR-like_helical_dom_sf"/>
</dbReference>
<evidence type="ECO:0000256" key="1">
    <source>
        <dbReference type="ARBA" id="ARBA00010062"/>
    </source>
</evidence>
<keyword evidence="2" id="KW-0732">Signal</keyword>
<name>A0A5M6DF19_9BACT</name>
<dbReference type="PANTHER" id="PTHR30483:SF6">
    <property type="entry name" value="PERIPLASMIC BINDING PROTEIN OF ABC TRANSPORTER FOR NATURAL AMINO ACIDS"/>
    <property type="match status" value="1"/>
</dbReference>
<dbReference type="InterPro" id="IPR051010">
    <property type="entry name" value="BCAA_transport"/>
</dbReference>
<comment type="caution">
    <text evidence="4">The sequence shown here is derived from an EMBL/GenBank/DDBJ whole genome shotgun (WGS) entry which is preliminary data.</text>
</comment>
<dbReference type="PANTHER" id="PTHR30483">
    <property type="entry name" value="LEUCINE-SPECIFIC-BINDING PROTEIN"/>
    <property type="match status" value="1"/>
</dbReference>
<dbReference type="SUPFAM" id="SSF53822">
    <property type="entry name" value="Periplasmic binding protein-like I"/>
    <property type="match status" value="1"/>
</dbReference>
<dbReference type="EMBL" id="VWSF01000010">
    <property type="protein sequence ID" value="KAA5544779.1"/>
    <property type="molecule type" value="Genomic_DNA"/>
</dbReference>
<dbReference type="CDD" id="cd06268">
    <property type="entry name" value="PBP1_ABC_transporter_LIVBP-like"/>
    <property type="match status" value="1"/>
</dbReference>